<evidence type="ECO:0000313" key="1">
    <source>
        <dbReference type="EMBL" id="PNV67155.1"/>
    </source>
</evidence>
<name>A0A2K2UA08_9ACTN</name>
<comment type="caution">
    <text evidence="1">The sequence shown here is derived from an EMBL/GenBank/DDBJ whole genome shotgun (WGS) entry which is preliminary data.</text>
</comment>
<dbReference type="OrthoDB" id="3541981at2"/>
<gene>
    <name evidence="1" type="ORF">C2L71_09475</name>
</gene>
<proteinExistence type="predicted"/>
<dbReference type="RefSeq" id="WP_103265524.1">
    <property type="nucleotide sequence ID" value="NZ_CABMLE010000012.1"/>
</dbReference>
<evidence type="ECO:0000313" key="2">
    <source>
        <dbReference type="Proteomes" id="UP000236197"/>
    </source>
</evidence>
<sequence length="73" mass="7806">MADENGRRPACPKCGSGSVAAILWGMPAYSEQLESDLEEGRVVLGGCCVTGDDPKWHCNACGHEWGHCDILSQ</sequence>
<reference evidence="2" key="1">
    <citation type="submission" date="2018-01" db="EMBL/GenBank/DDBJ databases">
        <title>Rubneribacter badeniensis gen. nov., sp. nov., and Colonibacter rubneri, gen. nov., sp. nov., WGS of new members of the Eggerthellaceae.</title>
        <authorList>
            <person name="Danylec N."/>
            <person name="Stoll D.A."/>
            <person name="Doetsch A."/>
            <person name="Kulling S.E."/>
            <person name="Huch M."/>
        </authorList>
    </citation>
    <scope>NUCLEOTIDE SEQUENCE [LARGE SCALE GENOMIC DNA]</scope>
    <source>
        <strain evidence="2">ResAG-96</strain>
    </source>
</reference>
<organism evidence="1 2">
    <name type="scientific">Enteroscipio rubneri</name>
    <dbReference type="NCBI Taxonomy" id="2070686"/>
    <lineage>
        <taxon>Bacteria</taxon>
        <taxon>Bacillati</taxon>
        <taxon>Actinomycetota</taxon>
        <taxon>Coriobacteriia</taxon>
        <taxon>Eggerthellales</taxon>
        <taxon>Eggerthellaceae</taxon>
        <taxon>Enteroscipio</taxon>
    </lineage>
</organism>
<dbReference type="Proteomes" id="UP000236197">
    <property type="component" value="Unassembled WGS sequence"/>
</dbReference>
<dbReference type="EMBL" id="PPEK01000012">
    <property type="protein sequence ID" value="PNV67155.1"/>
    <property type="molecule type" value="Genomic_DNA"/>
</dbReference>
<keyword evidence="2" id="KW-1185">Reference proteome</keyword>
<dbReference type="AlphaFoldDB" id="A0A2K2UA08"/>
<protein>
    <submittedName>
        <fullName evidence="1">Uncharacterized protein</fullName>
    </submittedName>
</protein>
<accession>A0A2K2UA08</accession>